<dbReference type="Pfam" id="PF19953">
    <property type="entry name" value="EACC1"/>
    <property type="match status" value="1"/>
</dbReference>
<dbReference type="Proteomes" id="UP000246410">
    <property type="component" value="Unassembled WGS sequence"/>
</dbReference>
<name>A0A317N663_9NOCA</name>
<dbReference type="AlphaFoldDB" id="A0A317N663"/>
<sequence length="125" mass="13554">MAELQISIVESTDDVAELRDLWSAILGSEDLRLVRKSFVPDRPVAGNMGAAEVVRLVLERPEFYPAVAAIVTAWLATRRSKLKVVFRADGAREIEFDGVRPTAAATVVEALTAACEGRDDEAAGR</sequence>
<dbReference type="InterPro" id="IPR045428">
    <property type="entry name" value="EACC1"/>
</dbReference>
<protein>
    <submittedName>
        <fullName evidence="1">Uncharacterized protein</fullName>
    </submittedName>
</protein>
<keyword evidence="2" id="KW-1185">Reference proteome</keyword>
<evidence type="ECO:0000313" key="1">
    <source>
        <dbReference type="EMBL" id="PWV70157.1"/>
    </source>
</evidence>
<reference evidence="1 2" key="1">
    <citation type="submission" date="2018-05" db="EMBL/GenBank/DDBJ databases">
        <title>Genomic Encyclopedia of Type Strains, Phase IV (KMG-IV): sequencing the most valuable type-strain genomes for metagenomic binning, comparative biology and taxonomic classification.</title>
        <authorList>
            <person name="Goeker M."/>
        </authorList>
    </citation>
    <scope>NUCLEOTIDE SEQUENCE [LARGE SCALE GENOMIC DNA]</scope>
    <source>
        <strain evidence="1 2">DSM 44717</strain>
    </source>
</reference>
<organism evidence="1 2">
    <name type="scientific">Nocardia neocaledoniensis</name>
    <dbReference type="NCBI Taxonomy" id="236511"/>
    <lineage>
        <taxon>Bacteria</taxon>
        <taxon>Bacillati</taxon>
        <taxon>Actinomycetota</taxon>
        <taxon>Actinomycetes</taxon>
        <taxon>Mycobacteriales</taxon>
        <taxon>Nocardiaceae</taxon>
        <taxon>Nocardia</taxon>
    </lineage>
</organism>
<dbReference type="EMBL" id="QGTL01000014">
    <property type="protein sequence ID" value="PWV70157.1"/>
    <property type="molecule type" value="Genomic_DNA"/>
</dbReference>
<gene>
    <name evidence="1" type="ORF">DFR69_114124</name>
</gene>
<proteinExistence type="predicted"/>
<comment type="caution">
    <text evidence="1">The sequence shown here is derived from an EMBL/GenBank/DDBJ whole genome shotgun (WGS) entry which is preliminary data.</text>
</comment>
<dbReference type="RefSeq" id="WP_110040833.1">
    <property type="nucleotide sequence ID" value="NZ_QGTL01000014.1"/>
</dbReference>
<accession>A0A317N663</accession>
<evidence type="ECO:0000313" key="2">
    <source>
        <dbReference type="Proteomes" id="UP000246410"/>
    </source>
</evidence>